<comment type="similarity">
    <text evidence="1 2">Belongs to the UPF0301 (AlgH) family.</text>
</comment>
<evidence type="ECO:0000313" key="4">
    <source>
        <dbReference type="Proteomes" id="UP000011863"/>
    </source>
</evidence>
<accession>A0A6C7E7D4</accession>
<dbReference type="HAMAP" id="MF_00758">
    <property type="entry name" value="UPF0301"/>
    <property type="match status" value="1"/>
</dbReference>
<dbReference type="Gene3D" id="3.40.1740.10">
    <property type="entry name" value="VC0467-like"/>
    <property type="match status" value="1"/>
</dbReference>
<evidence type="ECO:0000256" key="1">
    <source>
        <dbReference type="ARBA" id="ARBA00009600"/>
    </source>
</evidence>
<proteinExistence type="inferred from homology"/>
<keyword evidence="4" id="KW-1185">Reference proteome</keyword>
<name>A0A6C7E7D4_ILUCY</name>
<dbReference type="KEGG" id="aym:YM304_20770"/>
<dbReference type="InterPro" id="IPR003774">
    <property type="entry name" value="AlgH-like"/>
</dbReference>
<dbReference type="PANTHER" id="PTHR30327:SF1">
    <property type="entry name" value="UPF0301 PROTEIN YQGE"/>
    <property type="match status" value="1"/>
</dbReference>
<dbReference type="Pfam" id="PF02622">
    <property type="entry name" value="DUF179"/>
    <property type="match status" value="1"/>
</dbReference>
<dbReference type="Proteomes" id="UP000011863">
    <property type="component" value="Chromosome"/>
</dbReference>
<sequence>MFGTSVQTKGRLLVATPPLEDPHFDRTVVYVLEHHEDGAIGVVLNRPTIESLDEPLDRWIDLQSVPSSVFGGGPVETTALIALATTKEPLSDDHEHLSPISGEIVSADLSADPAIVAASVDAVRIFRGYAGWGAGQLDGEIAAGAWLVLDAEAGDVFSDDPEDLWHAVLRRQPGRLSWLALAPDDLSLN</sequence>
<dbReference type="SUPFAM" id="SSF143456">
    <property type="entry name" value="VC0467-like"/>
    <property type="match status" value="1"/>
</dbReference>
<dbReference type="GO" id="GO:0005829">
    <property type="term" value="C:cytosol"/>
    <property type="evidence" value="ECO:0007669"/>
    <property type="project" value="TreeGrafter"/>
</dbReference>
<dbReference type="EMBL" id="AP012057">
    <property type="protein sequence ID" value="BAN02391.1"/>
    <property type="molecule type" value="Genomic_DNA"/>
</dbReference>
<dbReference type="OrthoDB" id="9807486at2"/>
<evidence type="ECO:0000313" key="3">
    <source>
        <dbReference type="EMBL" id="BAN02391.1"/>
    </source>
</evidence>
<reference evidence="3 4" key="1">
    <citation type="journal article" date="2013" name="Int. J. Syst. Evol. Microbiol.">
        <title>Ilumatobacter nonamiense sp. nov. and Ilumatobacter coccineum sp. nov., isolated from seashore sand.</title>
        <authorList>
            <person name="Matsumoto A."/>
            <person name="Kasai H."/>
            <person name="Matsuo Y."/>
            <person name="Shizuri Y."/>
            <person name="Ichikawa N."/>
            <person name="Fujita N."/>
            <person name="Omura S."/>
            <person name="Takahashi Y."/>
        </authorList>
    </citation>
    <scope>NUCLEOTIDE SEQUENCE [LARGE SCALE GENOMIC DNA]</scope>
    <source>
        <strain evidence="4">NBRC 103263 / KCTC 29153 / YM16-304</strain>
    </source>
</reference>
<evidence type="ECO:0000256" key="2">
    <source>
        <dbReference type="HAMAP-Rule" id="MF_00758"/>
    </source>
</evidence>
<organism evidence="3 4">
    <name type="scientific">Ilumatobacter coccineus (strain NBRC 103263 / KCTC 29153 / YM16-304)</name>
    <dbReference type="NCBI Taxonomy" id="1313172"/>
    <lineage>
        <taxon>Bacteria</taxon>
        <taxon>Bacillati</taxon>
        <taxon>Actinomycetota</taxon>
        <taxon>Acidimicrobiia</taxon>
        <taxon>Acidimicrobiales</taxon>
        <taxon>Ilumatobacteraceae</taxon>
        <taxon>Ilumatobacter</taxon>
    </lineage>
</organism>
<gene>
    <name evidence="3" type="ORF">YM304_20770</name>
</gene>
<dbReference type="AlphaFoldDB" id="A0A6C7E7D4"/>
<dbReference type="PANTHER" id="PTHR30327">
    <property type="entry name" value="UNCHARACTERIZED PROTEIN YQGE"/>
    <property type="match status" value="1"/>
</dbReference>
<protein>
    <recommendedName>
        <fullName evidence="2">UPF0301 protein YM304_20770</fullName>
    </recommendedName>
</protein>
<dbReference type="RefSeq" id="WP_015441638.1">
    <property type="nucleotide sequence ID" value="NC_020520.1"/>
</dbReference>